<keyword evidence="5 7" id="KW-1133">Transmembrane helix</keyword>
<dbReference type="InterPro" id="IPR034026">
    <property type="entry name" value="EssA"/>
</dbReference>
<name>A0A1S7FYP9_9LIST</name>
<organism evidence="8 9">
    <name type="scientific">Listeria weihenstephanensis</name>
    <dbReference type="NCBI Taxonomy" id="1006155"/>
    <lineage>
        <taxon>Bacteria</taxon>
        <taxon>Bacillati</taxon>
        <taxon>Bacillota</taxon>
        <taxon>Bacilli</taxon>
        <taxon>Bacillales</taxon>
        <taxon>Listeriaceae</taxon>
        <taxon>Listeria</taxon>
    </lineage>
</organism>
<evidence type="ECO:0000256" key="4">
    <source>
        <dbReference type="ARBA" id="ARBA00022692"/>
    </source>
</evidence>
<dbReference type="AlphaFoldDB" id="A0A1S7FYP9"/>
<keyword evidence="6 7" id="KW-0472">Membrane</keyword>
<evidence type="ECO:0000256" key="3">
    <source>
        <dbReference type="ARBA" id="ARBA00022475"/>
    </source>
</evidence>
<proteinExistence type="inferred from homology"/>
<dbReference type="NCBIfam" id="TIGR03927">
    <property type="entry name" value="T7SS_EssA_Firm"/>
    <property type="match status" value="1"/>
</dbReference>
<evidence type="ECO:0000313" key="9">
    <source>
        <dbReference type="Proteomes" id="UP000223060"/>
    </source>
</evidence>
<keyword evidence="9" id="KW-1185">Reference proteome</keyword>
<protein>
    <submittedName>
        <fullName evidence="8">Uncharacterized protein</fullName>
    </submittedName>
</protein>
<evidence type="ECO:0000256" key="6">
    <source>
        <dbReference type="ARBA" id="ARBA00023136"/>
    </source>
</evidence>
<sequence>MLVCTFVGTIFIAPVGVFAVDNEESYLGDDGKMEMQLDRVTKTNDEKNADTDTEETELEKLGITLFTPEAEKTAAEIKAQKKKEMDDVKNSLFTDESTKDNSVQVMKASLFTMQEDVAKSSETTALSQDEPEKKSKTIWWVLSGIVLAVAALLYTVVRKVWE</sequence>
<evidence type="ECO:0000256" key="7">
    <source>
        <dbReference type="SAM" id="Phobius"/>
    </source>
</evidence>
<reference evidence="9" key="1">
    <citation type="submission" date="2015-03" db="EMBL/GenBank/DDBJ databases">
        <authorList>
            <person name="Ferrari E."/>
            <person name="Walter M.C."/>
            <person name="Huptas C."/>
            <person name="Scherer S."/>
            <person name="Mueller-Herbst S."/>
        </authorList>
    </citation>
    <scope>NUCLEOTIDE SEQUENCE [LARGE SCALE GENOMIC DNA]</scope>
    <source>
        <strain evidence="9">LWP01</strain>
    </source>
</reference>
<evidence type="ECO:0000256" key="5">
    <source>
        <dbReference type="ARBA" id="ARBA00022989"/>
    </source>
</evidence>
<dbReference type="EMBL" id="CP011102">
    <property type="protein sequence ID" value="AQY52561.1"/>
    <property type="molecule type" value="Genomic_DNA"/>
</dbReference>
<comment type="subcellular location">
    <subcellularLocation>
        <location evidence="1">Cell membrane</location>
        <topology evidence="1">Single-pass membrane protein</topology>
    </subcellularLocation>
</comment>
<comment type="similarity">
    <text evidence="2">Belongs to the EssA family.</text>
</comment>
<evidence type="ECO:0000256" key="1">
    <source>
        <dbReference type="ARBA" id="ARBA00004162"/>
    </source>
</evidence>
<dbReference type="KEGG" id="lwi:UE46_12345"/>
<dbReference type="InterPro" id="IPR018920">
    <property type="entry name" value="EssA/YueC"/>
</dbReference>
<dbReference type="GO" id="GO:0005886">
    <property type="term" value="C:plasma membrane"/>
    <property type="evidence" value="ECO:0007669"/>
    <property type="project" value="UniProtKB-SubCell"/>
</dbReference>
<dbReference type="Proteomes" id="UP000223060">
    <property type="component" value="Chromosome"/>
</dbReference>
<feature type="transmembrane region" description="Helical" evidence="7">
    <location>
        <begin position="137"/>
        <end position="157"/>
    </location>
</feature>
<keyword evidence="3" id="KW-1003">Cell membrane</keyword>
<dbReference type="Pfam" id="PF10661">
    <property type="entry name" value="EssA"/>
    <property type="match status" value="1"/>
</dbReference>
<gene>
    <name evidence="8" type="ORF">UE46_12345</name>
</gene>
<accession>A0A1S7FYP9</accession>
<evidence type="ECO:0000256" key="2">
    <source>
        <dbReference type="ARBA" id="ARBA00008570"/>
    </source>
</evidence>
<keyword evidence="4 7" id="KW-0812">Transmembrane</keyword>
<evidence type="ECO:0000313" key="8">
    <source>
        <dbReference type="EMBL" id="AQY52561.1"/>
    </source>
</evidence>